<dbReference type="EMBL" id="AM427236">
    <property type="protein sequence ID" value="CAN66768.1"/>
    <property type="molecule type" value="Genomic_DNA"/>
</dbReference>
<dbReference type="Pfam" id="PF14223">
    <property type="entry name" value="Retrotran_gag_2"/>
    <property type="match status" value="1"/>
</dbReference>
<evidence type="ECO:0000259" key="3">
    <source>
        <dbReference type="PROSITE" id="PS50158"/>
    </source>
</evidence>
<dbReference type="SUPFAM" id="SSF57756">
    <property type="entry name" value="Retrovirus zinc finger-like domains"/>
    <property type="match status" value="1"/>
</dbReference>
<dbReference type="GO" id="GO:0008270">
    <property type="term" value="F:zinc ion binding"/>
    <property type="evidence" value="ECO:0007669"/>
    <property type="project" value="UniProtKB-KW"/>
</dbReference>
<evidence type="ECO:0000256" key="2">
    <source>
        <dbReference type="SAM" id="Coils"/>
    </source>
</evidence>
<feature type="coiled-coil region" evidence="2">
    <location>
        <begin position="113"/>
        <end position="164"/>
    </location>
</feature>
<keyword evidence="1" id="KW-0479">Metal-binding</keyword>
<gene>
    <name evidence="4" type="ORF">VITISV_026742</name>
</gene>
<accession>A5AI19</accession>
<keyword evidence="2" id="KW-0175">Coiled coil</keyword>
<keyword evidence="1" id="KW-0863">Zinc-finger</keyword>
<proteinExistence type="predicted"/>
<sequence length="454" mass="52728">MANPSSSSHIESFATNRPPFFTGTDYPYWKTKMTWFLQSTDLDVWDVIEDDLTFPSKLVYESWFTNIVNGLEALGKTYKEFKKVMKILRSLPSKWHTKVTAIQEAKDLTKLSLEELIGSLMTYEINLAKKQQEGEDKKKKNIDLKATTKEEEEFEEEKQNEEDKDLTFITRKFNKFMSGERFRGRRFTSTRDFSKKESSSHGDKEIWEEKRDLVCFKCKKLGHIKYDCALYKSETKKRKEKTMMATWSESEDESSEEEKEKKVANMCFMTINELDEVNSNISDEDIHDAFEELYEDFEKLSLKNISLTKKVQQLEKELGEGSKKDEWFLDSGCSRNMTGDESKFAFLIKKMGGYVTFGDNAKGRIIGQGNIGNDASSLIESVLLVDGLKHNLLSIIQLCDKGFKVIFEASHCIIKDIQNDKTIFMGHRCDNVYAINISKYDDHDRCFSIMHDQR</sequence>
<evidence type="ECO:0000256" key="1">
    <source>
        <dbReference type="PROSITE-ProRule" id="PRU00047"/>
    </source>
</evidence>
<name>A5AI19_VITVI</name>
<dbReference type="PROSITE" id="PS50158">
    <property type="entry name" value="ZF_CCHC"/>
    <property type="match status" value="1"/>
</dbReference>
<dbReference type="MEROPS" id="A11.051"/>
<keyword evidence="1" id="KW-0862">Zinc</keyword>
<dbReference type="Pfam" id="PF00098">
    <property type="entry name" value="zf-CCHC"/>
    <property type="match status" value="1"/>
</dbReference>
<feature type="domain" description="CCHC-type" evidence="3">
    <location>
        <begin position="215"/>
        <end position="228"/>
    </location>
</feature>
<dbReference type="Pfam" id="PF22936">
    <property type="entry name" value="Pol_BBD"/>
    <property type="match status" value="1"/>
</dbReference>
<dbReference type="InterPro" id="IPR001878">
    <property type="entry name" value="Znf_CCHC"/>
</dbReference>
<dbReference type="GO" id="GO:0003676">
    <property type="term" value="F:nucleic acid binding"/>
    <property type="evidence" value="ECO:0007669"/>
    <property type="project" value="InterPro"/>
</dbReference>
<evidence type="ECO:0000313" key="4">
    <source>
        <dbReference type="EMBL" id="CAN66768.1"/>
    </source>
</evidence>
<organism evidence="4">
    <name type="scientific">Vitis vinifera</name>
    <name type="common">Grape</name>
    <dbReference type="NCBI Taxonomy" id="29760"/>
    <lineage>
        <taxon>Eukaryota</taxon>
        <taxon>Viridiplantae</taxon>
        <taxon>Streptophyta</taxon>
        <taxon>Embryophyta</taxon>
        <taxon>Tracheophyta</taxon>
        <taxon>Spermatophyta</taxon>
        <taxon>Magnoliopsida</taxon>
        <taxon>eudicotyledons</taxon>
        <taxon>Gunneridae</taxon>
        <taxon>Pentapetalae</taxon>
        <taxon>rosids</taxon>
        <taxon>Vitales</taxon>
        <taxon>Vitaceae</taxon>
        <taxon>Viteae</taxon>
        <taxon>Vitis</taxon>
    </lineage>
</organism>
<dbReference type="InterPro" id="IPR036875">
    <property type="entry name" value="Znf_CCHC_sf"/>
</dbReference>
<dbReference type="InterPro" id="IPR054722">
    <property type="entry name" value="PolX-like_BBD"/>
</dbReference>
<reference evidence="4" key="1">
    <citation type="journal article" date="2007" name="PLoS ONE">
        <title>The first genome sequence of an elite grapevine cultivar (Pinot noir Vitis vinifera L.): coping with a highly heterozygous genome.</title>
        <authorList>
            <person name="Velasco R."/>
            <person name="Zharkikh A."/>
            <person name="Troggio M."/>
            <person name="Cartwright D.A."/>
            <person name="Cestaro A."/>
            <person name="Pruss D."/>
            <person name="Pindo M."/>
            <person name="FitzGerald L.M."/>
            <person name="Vezzulli S."/>
            <person name="Reid J."/>
            <person name="Malacarne G."/>
            <person name="Iliev D."/>
            <person name="Coppola G."/>
            <person name="Wardell B."/>
            <person name="Micheletti D."/>
            <person name="Macalma T."/>
            <person name="Facci M."/>
            <person name="Mitchell J.T."/>
            <person name="Perazzolli M."/>
            <person name="Eldredge G."/>
            <person name="Gatto P."/>
            <person name="Oyzerski R."/>
            <person name="Moretto M."/>
            <person name="Gutin N."/>
            <person name="Stefanini M."/>
            <person name="Chen Y."/>
            <person name="Segala C."/>
            <person name="Davenport C."/>
            <person name="Dematte L."/>
            <person name="Mraz A."/>
            <person name="Battilana J."/>
            <person name="Stormo K."/>
            <person name="Costa F."/>
            <person name="Tao Q."/>
            <person name="Si-Ammour A."/>
            <person name="Harkins T."/>
            <person name="Lackey A."/>
            <person name="Perbost C."/>
            <person name="Taillon B."/>
            <person name="Stella A."/>
            <person name="Solovyev V."/>
            <person name="Fawcett J.A."/>
            <person name="Sterck L."/>
            <person name="Vandepoele K."/>
            <person name="Grando S.M."/>
            <person name="Toppo S."/>
            <person name="Moser C."/>
            <person name="Lanchbury J."/>
            <person name="Bogden R."/>
            <person name="Skolnick M."/>
            <person name="Sgaramella V."/>
            <person name="Bhatnagar S.K."/>
            <person name="Fontana P."/>
            <person name="Gutin A."/>
            <person name="Van de Peer Y."/>
            <person name="Salamini F."/>
            <person name="Viola R."/>
        </authorList>
    </citation>
    <scope>NUCLEOTIDE SEQUENCE</scope>
</reference>
<protein>
    <recommendedName>
        <fullName evidence="3">CCHC-type domain-containing protein</fullName>
    </recommendedName>
</protein>
<dbReference type="AlphaFoldDB" id="A5AI19"/>